<name>A0A4P6YVK5_9LACO</name>
<dbReference type="InterPro" id="IPR039532">
    <property type="entry name" value="TetR_C_Firmicutes"/>
</dbReference>
<feature type="coiled-coil region" evidence="3">
    <location>
        <begin position="195"/>
        <end position="222"/>
    </location>
</feature>
<evidence type="ECO:0000313" key="6">
    <source>
        <dbReference type="Proteomes" id="UP000292886"/>
    </source>
</evidence>
<dbReference type="InterPro" id="IPR001647">
    <property type="entry name" value="HTH_TetR"/>
</dbReference>
<organism evidence="5 6">
    <name type="scientific">Periweissella cryptocerci</name>
    <dbReference type="NCBI Taxonomy" id="2506420"/>
    <lineage>
        <taxon>Bacteria</taxon>
        <taxon>Bacillati</taxon>
        <taxon>Bacillota</taxon>
        <taxon>Bacilli</taxon>
        <taxon>Lactobacillales</taxon>
        <taxon>Lactobacillaceae</taxon>
        <taxon>Periweissella</taxon>
    </lineage>
</organism>
<gene>
    <name evidence="5" type="ORF">EQG49_10455</name>
</gene>
<dbReference type="GO" id="GO:0003677">
    <property type="term" value="F:DNA binding"/>
    <property type="evidence" value="ECO:0007669"/>
    <property type="project" value="UniProtKB-UniRule"/>
</dbReference>
<feature type="domain" description="HTH tetR-type" evidence="4">
    <location>
        <begin position="11"/>
        <end position="71"/>
    </location>
</feature>
<evidence type="ECO:0000256" key="1">
    <source>
        <dbReference type="ARBA" id="ARBA00023125"/>
    </source>
</evidence>
<evidence type="ECO:0000256" key="3">
    <source>
        <dbReference type="SAM" id="Coils"/>
    </source>
</evidence>
<keyword evidence="6" id="KW-1185">Reference proteome</keyword>
<accession>A0A4P6YVK5</accession>
<sequence length="230" mass="26171">MEVKKEDARVRKTKQAIVSALNTLLETKNITEISVQEISSVAGINKTTFYNYYTDVNKLVKTIEDQVYADIVVYVDQVQATDPIEIMASMFEYFDENADYVTLLFKSQATISSDNRLQNLFEQEFEAEWMTLMPGVDKMEAEYQIYFAISGFIGIAKKWILAGRPGSVKKVTKLAETIILRGMNTVTVTPDNKKLRDAQHKLAKLEEAKAKQLAEFDRKKAEIMIDLGTE</sequence>
<dbReference type="Pfam" id="PF14278">
    <property type="entry name" value="TetR_C_8"/>
    <property type="match status" value="1"/>
</dbReference>
<dbReference type="Proteomes" id="UP000292886">
    <property type="component" value="Chromosome"/>
</dbReference>
<dbReference type="Gene3D" id="1.10.357.10">
    <property type="entry name" value="Tetracycline Repressor, domain 2"/>
    <property type="match status" value="1"/>
</dbReference>
<keyword evidence="3" id="KW-0175">Coiled coil</keyword>
<evidence type="ECO:0000256" key="2">
    <source>
        <dbReference type="PROSITE-ProRule" id="PRU00335"/>
    </source>
</evidence>
<dbReference type="EMBL" id="CP037940">
    <property type="protein sequence ID" value="QBO36834.1"/>
    <property type="molecule type" value="Genomic_DNA"/>
</dbReference>
<reference evidence="6" key="1">
    <citation type="submission" date="2019-03" db="EMBL/GenBank/DDBJ databases">
        <title>Weissella sp. 26KH-42 Genome sequencing.</title>
        <authorList>
            <person name="Heo J."/>
            <person name="Kim S.-J."/>
            <person name="Kim J.-S."/>
            <person name="Hong S.-B."/>
            <person name="Kwon S.-W."/>
        </authorList>
    </citation>
    <scope>NUCLEOTIDE SEQUENCE [LARGE SCALE GENOMIC DNA]</scope>
    <source>
        <strain evidence="6">26KH-42</strain>
    </source>
</reference>
<dbReference type="KEGG" id="wei:EQG49_10455"/>
<evidence type="ECO:0000259" key="4">
    <source>
        <dbReference type="PROSITE" id="PS50977"/>
    </source>
</evidence>
<dbReference type="PANTHER" id="PTHR43479:SF11">
    <property type="entry name" value="ACREF_ENVCD OPERON REPRESSOR-RELATED"/>
    <property type="match status" value="1"/>
</dbReference>
<dbReference type="RefSeq" id="WP_133363911.1">
    <property type="nucleotide sequence ID" value="NZ_CP037940.1"/>
</dbReference>
<keyword evidence="1 2" id="KW-0238">DNA-binding</keyword>
<feature type="DNA-binding region" description="H-T-H motif" evidence="2">
    <location>
        <begin position="34"/>
        <end position="53"/>
    </location>
</feature>
<dbReference type="PROSITE" id="PS50977">
    <property type="entry name" value="HTH_TETR_2"/>
    <property type="match status" value="1"/>
</dbReference>
<dbReference type="SUPFAM" id="SSF46689">
    <property type="entry name" value="Homeodomain-like"/>
    <property type="match status" value="1"/>
</dbReference>
<proteinExistence type="predicted"/>
<dbReference type="OrthoDB" id="9810250at2"/>
<evidence type="ECO:0000313" key="5">
    <source>
        <dbReference type="EMBL" id="QBO36834.1"/>
    </source>
</evidence>
<dbReference type="PANTHER" id="PTHR43479">
    <property type="entry name" value="ACREF/ENVCD OPERON REPRESSOR-RELATED"/>
    <property type="match status" value="1"/>
</dbReference>
<dbReference type="InterPro" id="IPR050624">
    <property type="entry name" value="HTH-type_Tx_Regulator"/>
</dbReference>
<dbReference type="InterPro" id="IPR009057">
    <property type="entry name" value="Homeodomain-like_sf"/>
</dbReference>
<dbReference type="AlphaFoldDB" id="A0A4P6YVK5"/>
<protein>
    <submittedName>
        <fullName evidence="5">TetR/AcrR family transcriptional regulator</fullName>
    </submittedName>
</protein>